<protein>
    <submittedName>
        <fullName evidence="1">Uncharacterized protein</fullName>
    </submittedName>
</protein>
<dbReference type="EMBL" id="JH816363">
    <property type="protein sequence ID" value="EKC40889.1"/>
    <property type="molecule type" value="Genomic_DNA"/>
</dbReference>
<dbReference type="HOGENOM" id="CLU_1837014_0_0_1"/>
<organism evidence="1">
    <name type="scientific">Magallana gigas</name>
    <name type="common">Pacific oyster</name>
    <name type="synonym">Crassostrea gigas</name>
    <dbReference type="NCBI Taxonomy" id="29159"/>
    <lineage>
        <taxon>Eukaryota</taxon>
        <taxon>Metazoa</taxon>
        <taxon>Spiralia</taxon>
        <taxon>Lophotrochozoa</taxon>
        <taxon>Mollusca</taxon>
        <taxon>Bivalvia</taxon>
        <taxon>Autobranchia</taxon>
        <taxon>Pteriomorphia</taxon>
        <taxon>Ostreida</taxon>
        <taxon>Ostreoidea</taxon>
        <taxon>Ostreidae</taxon>
        <taxon>Magallana</taxon>
    </lineage>
</organism>
<accession>K1RB54</accession>
<evidence type="ECO:0000313" key="1">
    <source>
        <dbReference type="EMBL" id="EKC40889.1"/>
    </source>
</evidence>
<proteinExistence type="predicted"/>
<gene>
    <name evidence="1" type="ORF">CGI_10028605</name>
</gene>
<dbReference type="InParanoid" id="K1RB54"/>
<reference evidence="1" key="1">
    <citation type="journal article" date="2012" name="Nature">
        <title>The oyster genome reveals stress adaptation and complexity of shell formation.</title>
        <authorList>
            <person name="Zhang G."/>
            <person name="Fang X."/>
            <person name="Guo X."/>
            <person name="Li L."/>
            <person name="Luo R."/>
            <person name="Xu F."/>
            <person name="Yang P."/>
            <person name="Zhang L."/>
            <person name="Wang X."/>
            <person name="Qi H."/>
            <person name="Xiong Z."/>
            <person name="Que H."/>
            <person name="Xie Y."/>
            <person name="Holland P.W."/>
            <person name="Paps J."/>
            <person name="Zhu Y."/>
            <person name="Wu F."/>
            <person name="Chen Y."/>
            <person name="Wang J."/>
            <person name="Peng C."/>
            <person name="Meng J."/>
            <person name="Yang L."/>
            <person name="Liu J."/>
            <person name="Wen B."/>
            <person name="Zhang N."/>
            <person name="Huang Z."/>
            <person name="Zhu Q."/>
            <person name="Feng Y."/>
            <person name="Mount A."/>
            <person name="Hedgecock D."/>
            <person name="Xu Z."/>
            <person name="Liu Y."/>
            <person name="Domazet-Loso T."/>
            <person name="Du Y."/>
            <person name="Sun X."/>
            <person name="Zhang S."/>
            <person name="Liu B."/>
            <person name="Cheng P."/>
            <person name="Jiang X."/>
            <person name="Li J."/>
            <person name="Fan D."/>
            <person name="Wang W."/>
            <person name="Fu W."/>
            <person name="Wang T."/>
            <person name="Wang B."/>
            <person name="Zhang J."/>
            <person name="Peng Z."/>
            <person name="Li Y."/>
            <person name="Li N."/>
            <person name="Wang J."/>
            <person name="Chen M."/>
            <person name="He Y."/>
            <person name="Tan F."/>
            <person name="Song X."/>
            <person name="Zheng Q."/>
            <person name="Huang R."/>
            <person name="Yang H."/>
            <person name="Du X."/>
            <person name="Chen L."/>
            <person name="Yang M."/>
            <person name="Gaffney P.M."/>
            <person name="Wang S."/>
            <person name="Luo L."/>
            <person name="She Z."/>
            <person name="Ming Y."/>
            <person name="Huang W."/>
            <person name="Zhang S."/>
            <person name="Huang B."/>
            <person name="Zhang Y."/>
            <person name="Qu T."/>
            <person name="Ni P."/>
            <person name="Miao G."/>
            <person name="Wang J."/>
            <person name="Wang Q."/>
            <person name="Steinberg C.E."/>
            <person name="Wang H."/>
            <person name="Li N."/>
            <person name="Qian L."/>
            <person name="Zhang G."/>
            <person name="Li Y."/>
            <person name="Yang H."/>
            <person name="Liu X."/>
            <person name="Wang J."/>
            <person name="Yin Y."/>
            <person name="Wang J."/>
        </authorList>
    </citation>
    <scope>NUCLEOTIDE SEQUENCE [LARGE SCALE GENOMIC DNA]</scope>
    <source>
        <strain evidence="1">05x7-T-G4-1.051#20</strain>
    </source>
</reference>
<dbReference type="AlphaFoldDB" id="K1RB54"/>
<sequence length="140" mass="15598">MTKADGTTKAQIETGPRKNIGSNVDCVPNNSYFVLEECPQYISKGSVSSNESPYNNSEEGVYDHLRDKISRKPEVEDTYQHASTGVSGDMSEYDTMANAFNKKQEECDSDDYSHQDSNGNYACDLRANNHLTHNPYDVAV</sequence>
<name>K1RB54_MAGGI</name>